<dbReference type="InterPro" id="IPR036412">
    <property type="entry name" value="HAD-like_sf"/>
</dbReference>
<dbReference type="Gene3D" id="3.40.50.1000">
    <property type="entry name" value="HAD superfamily/HAD-like"/>
    <property type="match status" value="1"/>
</dbReference>
<dbReference type="AlphaFoldDB" id="A0A9D1DP71"/>
<evidence type="ECO:0000313" key="1">
    <source>
        <dbReference type="EMBL" id="HIR56329.1"/>
    </source>
</evidence>
<dbReference type="GO" id="GO:0000287">
    <property type="term" value="F:magnesium ion binding"/>
    <property type="evidence" value="ECO:0007669"/>
    <property type="project" value="TreeGrafter"/>
</dbReference>
<dbReference type="Gene3D" id="3.30.1240.10">
    <property type="match status" value="1"/>
</dbReference>
<dbReference type="EMBL" id="DVHF01000019">
    <property type="protein sequence ID" value="HIR56329.1"/>
    <property type="molecule type" value="Genomic_DNA"/>
</dbReference>
<name>A0A9D1DP71_9FIRM</name>
<gene>
    <name evidence="1" type="ORF">IAA54_01545</name>
</gene>
<dbReference type="GO" id="GO:0005829">
    <property type="term" value="C:cytosol"/>
    <property type="evidence" value="ECO:0007669"/>
    <property type="project" value="TreeGrafter"/>
</dbReference>
<dbReference type="InterPro" id="IPR023214">
    <property type="entry name" value="HAD_sf"/>
</dbReference>
<dbReference type="PANTHER" id="PTHR10000:SF8">
    <property type="entry name" value="HAD SUPERFAMILY HYDROLASE-LIKE, TYPE 3"/>
    <property type="match status" value="1"/>
</dbReference>
<sequence>MEKTLYVSDLDGTLLNRQSKISERSLAILNSLIDRGLPFTYATARSLQSARVVTAGLRVNLPVVVYNGTFLMDPVSGAIKNACTFTDQERLDAMERFQSSGVTPLVYTVWKGRDRVLWYRGAEKDPRIKKYLDSREGDPRLIPADTPEAAYRGEIFYYTCIGSHGALADLAQEFQRDARYTCLFQREIYTDDEYWLEVMPKHATKAEGIHRLKELCGYDRIVSFGDALNDIPMFRGSDEAYAVENAVPELKAAASGIIGSNEEDGVANWLLENCSM</sequence>
<dbReference type="SUPFAM" id="SSF56784">
    <property type="entry name" value="HAD-like"/>
    <property type="match status" value="1"/>
</dbReference>
<dbReference type="PANTHER" id="PTHR10000">
    <property type="entry name" value="PHOSPHOSERINE PHOSPHATASE"/>
    <property type="match status" value="1"/>
</dbReference>
<dbReference type="GO" id="GO:0016791">
    <property type="term" value="F:phosphatase activity"/>
    <property type="evidence" value="ECO:0007669"/>
    <property type="project" value="UniProtKB-ARBA"/>
</dbReference>
<proteinExistence type="predicted"/>
<dbReference type="Pfam" id="PF08282">
    <property type="entry name" value="Hydrolase_3"/>
    <property type="match status" value="1"/>
</dbReference>
<accession>A0A9D1DP71</accession>
<dbReference type="Proteomes" id="UP000886785">
    <property type="component" value="Unassembled WGS sequence"/>
</dbReference>
<reference evidence="1" key="2">
    <citation type="journal article" date="2021" name="PeerJ">
        <title>Extensive microbial diversity within the chicken gut microbiome revealed by metagenomics and culture.</title>
        <authorList>
            <person name="Gilroy R."/>
            <person name="Ravi A."/>
            <person name="Getino M."/>
            <person name="Pursley I."/>
            <person name="Horton D.L."/>
            <person name="Alikhan N.F."/>
            <person name="Baker D."/>
            <person name="Gharbi K."/>
            <person name="Hall N."/>
            <person name="Watson M."/>
            <person name="Adriaenssens E.M."/>
            <person name="Foster-Nyarko E."/>
            <person name="Jarju S."/>
            <person name="Secka A."/>
            <person name="Antonio M."/>
            <person name="Oren A."/>
            <person name="Chaudhuri R.R."/>
            <person name="La Ragione R."/>
            <person name="Hildebrand F."/>
            <person name="Pallen M.J."/>
        </authorList>
    </citation>
    <scope>NUCLEOTIDE SEQUENCE</scope>
    <source>
        <strain evidence="1">ChiSjej1B19-7085</strain>
    </source>
</reference>
<evidence type="ECO:0000313" key="2">
    <source>
        <dbReference type="Proteomes" id="UP000886785"/>
    </source>
</evidence>
<reference evidence="1" key="1">
    <citation type="submission" date="2020-10" db="EMBL/GenBank/DDBJ databases">
        <authorList>
            <person name="Gilroy R."/>
        </authorList>
    </citation>
    <scope>NUCLEOTIDE SEQUENCE</scope>
    <source>
        <strain evidence="1">ChiSjej1B19-7085</strain>
    </source>
</reference>
<comment type="caution">
    <text evidence="1">The sequence shown here is derived from an EMBL/GenBank/DDBJ whole genome shotgun (WGS) entry which is preliminary data.</text>
</comment>
<organism evidence="1 2">
    <name type="scientific">Candidatus Gallacutalibacter pullicola</name>
    <dbReference type="NCBI Taxonomy" id="2840830"/>
    <lineage>
        <taxon>Bacteria</taxon>
        <taxon>Bacillati</taxon>
        <taxon>Bacillota</taxon>
        <taxon>Clostridia</taxon>
        <taxon>Eubacteriales</taxon>
        <taxon>Candidatus Gallacutalibacter</taxon>
    </lineage>
</organism>
<protein>
    <submittedName>
        <fullName evidence="1">HAD family hydrolase</fullName>
    </submittedName>
</protein>
<keyword evidence="1" id="KW-0378">Hydrolase</keyword>